<dbReference type="Proteomes" id="UP000552587">
    <property type="component" value="Unassembled WGS sequence"/>
</dbReference>
<keyword evidence="1 4" id="KW-0808">Transferase</keyword>
<dbReference type="Pfam" id="PF25559">
    <property type="entry name" value="DUF7931"/>
    <property type="match status" value="1"/>
</dbReference>
<accession>A0A7W3U277</accession>
<keyword evidence="5" id="KW-1185">Reference proteome</keyword>
<dbReference type="PANTHER" id="PTHR43877:SF1">
    <property type="entry name" value="ACETYLTRANSFERASE"/>
    <property type="match status" value="1"/>
</dbReference>
<dbReference type="Pfam" id="PF13673">
    <property type="entry name" value="Acetyltransf_10"/>
    <property type="match status" value="1"/>
</dbReference>
<evidence type="ECO:0000313" key="5">
    <source>
        <dbReference type="Proteomes" id="UP000552587"/>
    </source>
</evidence>
<dbReference type="InterPro" id="IPR000182">
    <property type="entry name" value="GNAT_dom"/>
</dbReference>
<sequence>MTPAFTVETVDYTAAHGALRQVREAVFVHEQGVPADLERDAADPLCDHVLARDAAGGPIGTGRLTPERRIGRMAVLPGWRGRGVGDAMLAALLDRARAHRWPSVALHAQASAIPFYVRNGFLPRGPVFEEAGIVHQAMHRSLDGPATVDRFDAARATMQALAFRAGRELAIQSRELDPGLLDEPAFIEAARDLLKRGGEVRVLLHDAYAPRQARAPLIGLSQRRPSGVLFRVIEEPVDLTYAGALAFNDRGDWFERPLGHRLEGEAALDDAPRMRQLRARFQETWERARPCSEFRAIGL</sequence>
<dbReference type="InterPro" id="IPR016181">
    <property type="entry name" value="Acyl_CoA_acyltransferase"/>
</dbReference>
<evidence type="ECO:0000256" key="2">
    <source>
        <dbReference type="ARBA" id="ARBA00023315"/>
    </source>
</evidence>
<evidence type="ECO:0000313" key="4">
    <source>
        <dbReference type="EMBL" id="MBB1087582.1"/>
    </source>
</evidence>
<organism evidence="4 5">
    <name type="scientific">Marilutibacter penaei</name>
    <dbReference type="NCBI Taxonomy" id="2759900"/>
    <lineage>
        <taxon>Bacteria</taxon>
        <taxon>Pseudomonadati</taxon>
        <taxon>Pseudomonadota</taxon>
        <taxon>Gammaproteobacteria</taxon>
        <taxon>Lysobacterales</taxon>
        <taxon>Lysobacteraceae</taxon>
        <taxon>Marilutibacter</taxon>
    </lineage>
</organism>
<gene>
    <name evidence="4" type="ORF">H4F99_03660</name>
</gene>
<name>A0A7W3U277_9GAMM</name>
<comment type="caution">
    <text evidence="4">The sequence shown here is derived from an EMBL/GenBank/DDBJ whole genome shotgun (WGS) entry which is preliminary data.</text>
</comment>
<keyword evidence="2" id="KW-0012">Acyltransferase</keyword>
<dbReference type="EMBL" id="JACHTE010000002">
    <property type="protein sequence ID" value="MBB1087582.1"/>
    <property type="molecule type" value="Genomic_DNA"/>
</dbReference>
<feature type="domain" description="N-acetyltransferase" evidence="3">
    <location>
        <begin position="7"/>
        <end position="143"/>
    </location>
</feature>
<evidence type="ECO:0000259" key="3">
    <source>
        <dbReference type="PROSITE" id="PS51186"/>
    </source>
</evidence>
<dbReference type="PROSITE" id="PS51186">
    <property type="entry name" value="GNAT"/>
    <property type="match status" value="1"/>
</dbReference>
<dbReference type="GO" id="GO:0016747">
    <property type="term" value="F:acyltransferase activity, transferring groups other than amino-acyl groups"/>
    <property type="evidence" value="ECO:0007669"/>
    <property type="project" value="InterPro"/>
</dbReference>
<dbReference type="InterPro" id="IPR050832">
    <property type="entry name" value="Bact_Acetyltransf"/>
</dbReference>
<dbReference type="AlphaFoldDB" id="A0A7W3U277"/>
<evidence type="ECO:0000256" key="1">
    <source>
        <dbReference type="ARBA" id="ARBA00022679"/>
    </source>
</evidence>
<dbReference type="SUPFAM" id="SSF55729">
    <property type="entry name" value="Acyl-CoA N-acyltransferases (Nat)"/>
    <property type="match status" value="1"/>
</dbReference>
<reference evidence="4 5" key="1">
    <citation type="submission" date="2020-07" db="EMBL/GenBank/DDBJ databases">
        <authorList>
            <person name="Xu S."/>
            <person name="Li A."/>
        </authorList>
    </citation>
    <scope>NUCLEOTIDE SEQUENCE [LARGE SCALE GENOMIC DNA]</scope>
    <source>
        <strain evidence="4 5">SG-8</strain>
    </source>
</reference>
<dbReference type="PANTHER" id="PTHR43877">
    <property type="entry name" value="AMINOALKYLPHOSPHONATE N-ACETYLTRANSFERASE-RELATED-RELATED"/>
    <property type="match status" value="1"/>
</dbReference>
<protein>
    <submittedName>
        <fullName evidence="4">GNAT family N-acetyltransferase</fullName>
    </submittedName>
</protein>
<proteinExistence type="predicted"/>
<dbReference type="CDD" id="cd04301">
    <property type="entry name" value="NAT_SF"/>
    <property type="match status" value="1"/>
</dbReference>
<dbReference type="InterPro" id="IPR057691">
    <property type="entry name" value="DUF7931"/>
</dbReference>
<dbReference type="Gene3D" id="3.40.630.30">
    <property type="match status" value="1"/>
</dbReference>